<dbReference type="Gene3D" id="3.40.630.30">
    <property type="match status" value="1"/>
</dbReference>
<feature type="domain" description="BioF2-like acetyltransferase" evidence="1">
    <location>
        <begin position="180"/>
        <end position="326"/>
    </location>
</feature>
<evidence type="ECO:0000313" key="3">
    <source>
        <dbReference type="Proteomes" id="UP000316304"/>
    </source>
</evidence>
<dbReference type="OrthoDB" id="9808976at2"/>
<dbReference type="RefSeq" id="WP_146594393.1">
    <property type="nucleotide sequence ID" value="NZ_SJPT01000003.1"/>
</dbReference>
<evidence type="ECO:0000313" key="2">
    <source>
        <dbReference type="EMBL" id="TWU24150.1"/>
    </source>
</evidence>
<dbReference type="EMBL" id="SJPT01000003">
    <property type="protein sequence ID" value="TWU24150.1"/>
    <property type="molecule type" value="Genomic_DNA"/>
</dbReference>
<evidence type="ECO:0000259" key="1">
    <source>
        <dbReference type="Pfam" id="PF13480"/>
    </source>
</evidence>
<sequence>MHRVESSNNVNLLFAQADTWNRLASGVPFRETFWLKPWWDRFGDSSDAYVLVARNAAGEIQGLLPLYRKAGSPRTLCNMGDNNACTDFVSILTDPIRDPAESIAIGNAMARFLCKHANSEAEGWDLIEIDGVSADDTVMHHFSNALGNAGSIVHAQSRMHTWFLKTEATWDEMLKSYSGRTRKKVNGYLARLANTPGLRKEVAETQEQLDEFLNAMIELHQRRWNAVGEPGTYGDAKLRDFVIRVANEMFQAKRLYLPVLRMDGRIIGGELCFLNEDRLYVYSNGYDLDAAELEPGRILSTVTIKHAHDQRLRGIEFMRGDEPYKQRNGAEPTQLLQLRVVAPRWWAKACHSAWSAQFEFKQWVRRHTGRDPAKVIDMTLTS</sequence>
<dbReference type="Proteomes" id="UP000316304">
    <property type="component" value="Unassembled WGS sequence"/>
</dbReference>
<name>A0A5C6CHL6_9BACT</name>
<dbReference type="InterPro" id="IPR016181">
    <property type="entry name" value="Acyl_CoA_acyltransferase"/>
</dbReference>
<dbReference type="InterPro" id="IPR038740">
    <property type="entry name" value="BioF2-like_GNAT_dom"/>
</dbReference>
<proteinExistence type="predicted"/>
<organism evidence="2 3">
    <name type="scientific">Novipirellula galeiformis</name>
    <dbReference type="NCBI Taxonomy" id="2528004"/>
    <lineage>
        <taxon>Bacteria</taxon>
        <taxon>Pseudomonadati</taxon>
        <taxon>Planctomycetota</taxon>
        <taxon>Planctomycetia</taxon>
        <taxon>Pirellulales</taxon>
        <taxon>Pirellulaceae</taxon>
        <taxon>Novipirellula</taxon>
    </lineage>
</organism>
<comment type="caution">
    <text evidence="2">The sequence shown here is derived from an EMBL/GenBank/DDBJ whole genome shotgun (WGS) entry which is preliminary data.</text>
</comment>
<keyword evidence="3" id="KW-1185">Reference proteome</keyword>
<accession>A0A5C6CHL6</accession>
<dbReference type="AlphaFoldDB" id="A0A5C6CHL6"/>
<dbReference type="Pfam" id="PF13480">
    <property type="entry name" value="Acetyltransf_6"/>
    <property type="match status" value="1"/>
</dbReference>
<gene>
    <name evidence="2" type="ORF">Pla52o_20740</name>
</gene>
<dbReference type="SUPFAM" id="SSF55729">
    <property type="entry name" value="Acyl-CoA N-acyltransferases (Nat)"/>
    <property type="match status" value="1"/>
</dbReference>
<protein>
    <recommendedName>
        <fullName evidence="1">BioF2-like acetyltransferase domain-containing protein</fullName>
    </recommendedName>
</protein>
<reference evidence="2 3" key="1">
    <citation type="submission" date="2019-02" db="EMBL/GenBank/DDBJ databases">
        <title>Deep-cultivation of Planctomycetes and their phenomic and genomic characterization uncovers novel biology.</title>
        <authorList>
            <person name="Wiegand S."/>
            <person name="Jogler M."/>
            <person name="Boedeker C."/>
            <person name="Pinto D."/>
            <person name="Vollmers J."/>
            <person name="Rivas-Marin E."/>
            <person name="Kohn T."/>
            <person name="Peeters S.H."/>
            <person name="Heuer A."/>
            <person name="Rast P."/>
            <person name="Oberbeckmann S."/>
            <person name="Bunk B."/>
            <person name="Jeske O."/>
            <person name="Meyerdierks A."/>
            <person name="Storesund J.E."/>
            <person name="Kallscheuer N."/>
            <person name="Luecker S."/>
            <person name="Lage O.M."/>
            <person name="Pohl T."/>
            <person name="Merkel B.J."/>
            <person name="Hornburger P."/>
            <person name="Mueller R.-W."/>
            <person name="Bruemmer F."/>
            <person name="Labrenz M."/>
            <person name="Spormann A.M."/>
            <person name="Op Den Camp H."/>
            <person name="Overmann J."/>
            <person name="Amann R."/>
            <person name="Jetten M.S.M."/>
            <person name="Mascher T."/>
            <person name="Medema M.H."/>
            <person name="Devos D.P."/>
            <person name="Kaster A.-K."/>
            <person name="Ovreas L."/>
            <person name="Rohde M."/>
            <person name="Galperin M.Y."/>
            <person name="Jogler C."/>
        </authorList>
    </citation>
    <scope>NUCLEOTIDE SEQUENCE [LARGE SCALE GENOMIC DNA]</scope>
    <source>
        <strain evidence="2 3">Pla52o</strain>
    </source>
</reference>